<dbReference type="Gene3D" id="3.40.50.1820">
    <property type="entry name" value="alpha/beta hydrolase"/>
    <property type="match status" value="1"/>
</dbReference>
<reference evidence="4" key="2">
    <citation type="submission" date="2015-02" db="UniProtKB">
        <authorList>
            <consortium name="EnsemblMetazoa"/>
        </authorList>
    </citation>
    <scope>IDENTIFICATION</scope>
</reference>
<feature type="region of interest" description="Disordered" evidence="1">
    <location>
        <begin position="964"/>
        <end position="1059"/>
    </location>
</feature>
<evidence type="ECO:0008006" key="6">
    <source>
        <dbReference type="Google" id="ProtNLM"/>
    </source>
</evidence>
<evidence type="ECO:0000259" key="3">
    <source>
        <dbReference type="Pfam" id="PF23154"/>
    </source>
</evidence>
<keyword evidence="5" id="KW-1185">Reference proteome</keyword>
<feature type="compositionally biased region" description="Low complexity" evidence="1">
    <location>
        <begin position="916"/>
        <end position="930"/>
    </location>
</feature>
<dbReference type="InterPro" id="IPR046879">
    <property type="entry name" value="KANL3/Tex30_Abhydrolase"/>
</dbReference>
<dbReference type="Pfam" id="PF23154">
    <property type="entry name" value="KANSL3_1st"/>
    <property type="match status" value="1"/>
</dbReference>
<evidence type="ECO:0000256" key="1">
    <source>
        <dbReference type="SAM" id="MobiDB-lite"/>
    </source>
</evidence>
<dbReference type="InterPro" id="IPR026555">
    <property type="entry name" value="NSL3/Tex30"/>
</dbReference>
<evidence type="ECO:0000313" key="5">
    <source>
        <dbReference type="Proteomes" id="UP000014500"/>
    </source>
</evidence>
<dbReference type="GO" id="GO:0044545">
    <property type="term" value="C:NSL complex"/>
    <property type="evidence" value="ECO:0007669"/>
    <property type="project" value="TreeGrafter"/>
</dbReference>
<reference evidence="5" key="1">
    <citation type="submission" date="2011-05" db="EMBL/GenBank/DDBJ databases">
        <authorList>
            <person name="Richards S.R."/>
            <person name="Qu J."/>
            <person name="Jiang H."/>
            <person name="Jhangiani S.N."/>
            <person name="Agravi P."/>
            <person name="Goodspeed R."/>
            <person name="Gross S."/>
            <person name="Mandapat C."/>
            <person name="Jackson L."/>
            <person name="Mathew T."/>
            <person name="Pu L."/>
            <person name="Thornton R."/>
            <person name="Saada N."/>
            <person name="Wilczek-Boney K.B."/>
            <person name="Lee S."/>
            <person name="Kovar C."/>
            <person name="Wu Y."/>
            <person name="Scherer S.E."/>
            <person name="Worley K.C."/>
            <person name="Muzny D.M."/>
            <person name="Gibbs R."/>
        </authorList>
    </citation>
    <scope>NUCLEOTIDE SEQUENCE</scope>
    <source>
        <strain evidence="5">Brora</strain>
    </source>
</reference>
<dbReference type="Proteomes" id="UP000014500">
    <property type="component" value="Unassembled WGS sequence"/>
</dbReference>
<evidence type="ECO:0000313" key="4">
    <source>
        <dbReference type="EnsemblMetazoa" id="SMAR002064-PA"/>
    </source>
</evidence>
<feature type="domain" description="KANSL3 helical" evidence="3">
    <location>
        <begin position="566"/>
        <end position="663"/>
    </location>
</feature>
<feature type="region of interest" description="Disordered" evidence="1">
    <location>
        <begin position="913"/>
        <end position="945"/>
    </location>
</feature>
<dbReference type="InterPro" id="IPR056519">
    <property type="entry name" value="KANSL3_1st"/>
</dbReference>
<accession>T1IM69</accession>
<dbReference type="EnsemblMetazoa" id="SMAR002064-RA">
    <property type="protein sequence ID" value="SMAR002064-PA"/>
    <property type="gene ID" value="SMAR002064"/>
</dbReference>
<sequence>MAVATAMETSLGTVSVVSKILPTTTNYKILDLKKWNETGFTSTLRTNISTKEDAVEWVKLFEKTSLTTYRVDRTYRENSQRLAFKKLYHCHQNTKPRSHGVKNPHPKHVNCNSKLTVTIKQKHMRRSKDPYLKEYPCEIYLRYNHNHPIETPEALKFRRPTEGVRKIFLTLFENGYTPIAALKKHKLNLMKKFGEGGCDNILADRAHCPNAKWCYDLYRNVFKKEKLAETNRDKVPIKFEKLFNLGDEMAIQENIVVNESLNNPQVQDATPTDPPSQSVSDVANELAFCFDTLKQKVEANPNIYFEPLQSFISKFHRASASDDNCISFLNNFGNATNPLPNTSETLENVNPAEEGIEAEEMLYDVSEHGYSKKTDNEVGNANEAILILSDGSGIQLPLWQFVSQDSEVESTDVIGFKMASTPSSCAMSPISEVGSDDGRYKQGSYYAQIIGISPKEPIKEREIDVISQDHAYSKPWSAHPDASHARPTRTLFMTRQIKPQRPNQTKEDDEFIDVDSFTVRSVSAYDEAKARVVKDECERHVSCVRLDPGNLDWEENIANIKASWSVSQNLLFNKILKILHSDRLARLAYVNHPNEPVLRRVCVDRTAKRFRQIMASINWDLKLSQWLHTTLVDQISHPYLAAYMDILQTLKAKIPSLIDKMVAPSLVANRVGAKTAEAVALVLKRPWDPVTPQFVSHKAKKLPGSPFLLLVPSGPAHPVAGTPKRSRFWSTQLAAMGKVVPVTMNAVNTGSTLTINQCLEHLIGAIRTKVSELQTNFPNRSIVLIGWNVGALAACHVALVENVSLVVCLGFPFVGMNGKRGDVDDPLLECRVPILFFIGQNANLCRQDDLEEMREHMRCETSLVVIGGADDNLRLSHAKKKLEGVTTSMVDRCLLDEISNFLGPVLTRHQSHNVDTSYTSTGSTNSSDSSSVKDGRKRKKKVLPGLSQDLRTYTFSPAVRRKAAAQVKNNKASTGLKNPKVLMHSSTVGTAPGKRQLSLAAKRRRIQASPVSTPSPNKRRPMWSTATADSLSSDSSNQSQPGLSTPTGLDLGQDEPDIINIDLSDSPKRVQRGISLNIGSLSSLTQFNRNYAGRTISAAGSSESDGSHMPHVIYKRMVGPVGVSGANYSDIISRGRGSRLKITRGGNISSRNSAFFAIPRSSATTNASGMSSLLSGAGRSNFIFATVPPRESLLSNQIVEPDQSQVQAIQRLQFHDFPLTTASFTKTGTGNPILTQAKILSNLKGSSATTTTTASTIRQSIIPNIGSTINTTQSLLSSGTSAFVRNTPTRKTYIASSAAVLASKQNLATSLLVGSKVTRIVDGSGRTSLCEILPSMSLHIPNKQLSDKHQEVAVLMLSDTNEKMDDDLPSSDLDINKALGEVDLTGSDDNLLDMIGDIEGTLGENPLESFGSVNESEAGVSELGIPPDQLAVLDLPLRQFDPPKTDDALLESSMEMFSDIDPLLESPNDQSMSVGAETPTGRVQRPVFPTIASTRTRRIRTPKYYNV</sequence>
<dbReference type="ESTHER" id="strmm-t1im69">
    <property type="family name" value="NLS3-Tex30"/>
</dbReference>
<feature type="compositionally biased region" description="Low complexity" evidence="1">
    <location>
        <begin position="1024"/>
        <end position="1044"/>
    </location>
</feature>
<dbReference type="Pfam" id="PF20408">
    <property type="entry name" value="Abhydrolase_11"/>
    <property type="match status" value="1"/>
</dbReference>
<dbReference type="eggNOG" id="KOG3253">
    <property type="taxonomic scope" value="Eukaryota"/>
</dbReference>
<proteinExistence type="predicted"/>
<name>T1IM69_STRMM</name>
<protein>
    <recommendedName>
        <fullName evidence="6">KAT8 regulatory NSL complex subunit 3</fullName>
    </recommendedName>
</protein>
<dbReference type="InterPro" id="IPR029058">
    <property type="entry name" value="AB_hydrolase_fold"/>
</dbReference>
<feature type="domain" description="KANL3/Tex30 alpha/beta hydrolase-like" evidence="2">
    <location>
        <begin position="759"/>
        <end position="878"/>
    </location>
</feature>
<evidence type="ECO:0000259" key="2">
    <source>
        <dbReference type="Pfam" id="PF20408"/>
    </source>
</evidence>
<dbReference type="GO" id="GO:0045944">
    <property type="term" value="P:positive regulation of transcription by RNA polymerase II"/>
    <property type="evidence" value="ECO:0007669"/>
    <property type="project" value="TreeGrafter"/>
</dbReference>
<organism evidence="4 5">
    <name type="scientific">Strigamia maritima</name>
    <name type="common">European centipede</name>
    <name type="synonym">Geophilus maritimus</name>
    <dbReference type="NCBI Taxonomy" id="126957"/>
    <lineage>
        <taxon>Eukaryota</taxon>
        <taxon>Metazoa</taxon>
        <taxon>Ecdysozoa</taxon>
        <taxon>Arthropoda</taxon>
        <taxon>Myriapoda</taxon>
        <taxon>Chilopoda</taxon>
        <taxon>Pleurostigmophora</taxon>
        <taxon>Geophilomorpha</taxon>
        <taxon>Linotaeniidae</taxon>
        <taxon>Strigamia</taxon>
    </lineage>
</organism>
<dbReference type="EMBL" id="JH430985">
    <property type="status" value="NOT_ANNOTATED_CDS"/>
    <property type="molecule type" value="Genomic_DNA"/>
</dbReference>
<dbReference type="HOGENOM" id="CLU_248391_0_0_1"/>
<dbReference type="PANTHER" id="PTHR13136:SF16">
    <property type="entry name" value="KAT8 REGULATORY NSL COMPLEX SUBUNIT 3"/>
    <property type="match status" value="1"/>
</dbReference>
<feature type="compositionally biased region" description="Polar residues" evidence="1">
    <location>
        <begin position="967"/>
        <end position="976"/>
    </location>
</feature>
<dbReference type="PANTHER" id="PTHR13136">
    <property type="entry name" value="TESTIS DEVELOPMENT PROTEIN PRTD"/>
    <property type="match status" value="1"/>
</dbReference>
<dbReference type="STRING" id="126957.T1IM69"/>
<dbReference type="SUPFAM" id="SSF53474">
    <property type="entry name" value="alpha/beta-Hydrolases"/>
    <property type="match status" value="1"/>
</dbReference>